<comment type="caution">
    <text evidence="1">The sequence shown here is derived from an EMBL/GenBank/DDBJ whole genome shotgun (WGS) entry which is preliminary data.</text>
</comment>
<evidence type="ECO:0000313" key="2">
    <source>
        <dbReference type="Proteomes" id="UP000051913"/>
    </source>
</evidence>
<dbReference type="EMBL" id="LLXX01000142">
    <property type="protein sequence ID" value="KRR03277.1"/>
    <property type="molecule type" value="Genomic_DNA"/>
</dbReference>
<gene>
    <name evidence="1" type="ORF">CP49_15185</name>
</gene>
<proteinExistence type="predicted"/>
<accession>A0A0R3LC70</accession>
<dbReference type="RefSeq" id="WP_156438633.1">
    <property type="nucleotide sequence ID" value="NZ_LLXX01000142.1"/>
</dbReference>
<reference evidence="1 2" key="1">
    <citation type="submission" date="2014-03" db="EMBL/GenBank/DDBJ databases">
        <title>Bradyrhizobium valentinum sp. nov., isolated from effective nodules of Lupinus mariae-josephae, a lupine endemic of basic-lime soils in Eastern Spain.</title>
        <authorList>
            <person name="Duran D."/>
            <person name="Rey L."/>
            <person name="Navarro A."/>
            <person name="Busquets A."/>
            <person name="Imperial J."/>
            <person name="Ruiz-Argueso T."/>
        </authorList>
    </citation>
    <scope>NUCLEOTIDE SEQUENCE [LARGE SCALE GENOMIC DNA]</scope>
    <source>
        <strain evidence="1 2">LmjM3</strain>
    </source>
</reference>
<dbReference type="AlphaFoldDB" id="A0A0R3LC70"/>
<keyword evidence="2" id="KW-1185">Reference proteome</keyword>
<name>A0A0R3LC70_9BRAD</name>
<dbReference type="Proteomes" id="UP000051913">
    <property type="component" value="Unassembled WGS sequence"/>
</dbReference>
<sequence length="99" mass="10402">MQDDNSSALIASLTEQIAEVGLAVQQALQKAGLDTFPDGAGIDAQLASIAASRGALQQRRAALTGARNAEDEVFETAMRARARVVAGLIGLAILRRVLW</sequence>
<protein>
    <submittedName>
        <fullName evidence="1">Uncharacterized protein</fullName>
    </submittedName>
</protein>
<evidence type="ECO:0000313" key="1">
    <source>
        <dbReference type="EMBL" id="KRR03277.1"/>
    </source>
</evidence>
<organism evidence="1 2">
    <name type="scientific">Bradyrhizobium valentinum</name>
    <dbReference type="NCBI Taxonomy" id="1518501"/>
    <lineage>
        <taxon>Bacteria</taxon>
        <taxon>Pseudomonadati</taxon>
        <taxon>Pseudomonadota</taxon>
        <taxon>Alphaproteobacteria</taxon>
        <taxon>Hyphomicrobiales</taxon>
        <taxon>Nitrobacteraceae</taxon>
        <taxon>Bradyrhizobium</taxon>
    </lineage>
</organism>